<feature type="transmembrane region" description="Helical" evidence="1">
    <location>
        <begin position="366"/>
        <end position="388"/>
    </location>
</feature>
<keyword evidence="1" id="KW-0472">Membrane</keyword>
<evidence type="ECO:0000313" key="2">
    <source>
        <dbReference type="EMBL" id="RDB16148.1"/>
    </source>
</evidence>
<evidence type="ECO:0000256" key="1">
    <source>
        <dbReference type="SAM" id="Phobius"/>
    </source>
</evidence>
<reference evidence="2" key="1">
    <citation type="submission" date="2018-04" db="EMBL/GenBank/DDBJ databases">
        <title>Whole genome sequencing of Hypsizygus marmoreus.</title>
        <authorList>
            <person name="Choi I.-G."/>
            <person name="Min B."/>
            <person name="Kim J.-G."/>
            <person name="Kim S."/>
            <person name="Oh Y.-L."/>
            <person name="Kong W.-S."/>
            <person name="Park H."/>
            <person name="Jeong J."/>
            <person name="Song E.-S."/>
        </authorList>
    </citation>
    <scope>NUCLEOTIDE SEQUENCE [LARGE SCALE GENOMIC DNA]</scope>
    <source>
        <strain evidence="2">51987-8</strain>
    </source>
</reference>
<dbReference type="Gene3D" id="2.130.10.10">
    <property type="entry name" value="YVTN repeat-like/Quinoprotein amine dehydrogenase"/>
    <property type="match status" value="1"/>
</dbReference>
<comment type="caution">
    <text evidence="2">The sequence shown here is derived from an EMBL/GenBank/DDBJ whole genome shotgun (WGS) entry which is preliminary data.</text>
</comment>
<dbReference type="InParanoid" id="A0A369J2D5"/>
<evidence type="ECO:0000313" key="3">
    <source>
        <dbReference type="Proteomes" id="UP000076154"/>
    </source>
</evidence>
<keyword evidence="1" id="KW-1133">Transmembrane helix</keyword>
<dbReference type="Proteomes" id="UP000076154">
    <property type="component" value="Unassembled WGS sequence"/>
</dbReference>
<keyword evidence="1" id="KW-0812">Transmembrane</keyword>
<dbReference type="AlphaFoldDB" id="A0A369J2D5"/>
<sequence>MADRGKMTYTLKHQILDFRGPIGNLEFSSCGSWIAASVGSQLSLWDVQSGKLFHSHDGREPPIFVRWLPLDNAVYCMFRDGWLLMVRLDSKAQHITTKGFPTNPSESGALHESGLWLALCSGSATTIWHRPSLKEFGWTPLSTFNLPKYIIRDGEHIIAQHVFWANAQQVVICYKHHGIITELGTGQIPNLQSRQSQNFPHKCTEITFPFCLRHSTDRHISTGACSFCGVDGFRIAIAFLDKILVFEQQGASLRSVNTYTVGREECNPTACPLTFIHGGRHIFYGGLQEAVAGRMNGKRLQTFPHNENETGEDGISSVAGAHSPNGILRLVTARGGTINIWETAQLWPGVDAKGISTHSSLHLLKYVTVSTILGVIVTALAGVLLHLIM</sequence>
<dbReference type="EMBL" id="LUEZ02000132">
    <property type="protein sequence ID" value="RDB16148.1"/>
    <property type="molecule type" value="Genomic_DNA"/>
</dbReference>
<dbReference type="SUPFAM" id="SSF82171">
    <property type="entry name" value="DPP6 N-terminal domain-like"/>
    <property type="match status" value="1"/>
</dbReference>
<gene>
    <name evidence="2" type="ORF">Hypma_003366</name>
</gene>
<dbReference type="InterPro" id="IPR015943">
    <property type="entry name" value="WD40/YVTN_repeat-like_dom_sf"/>
</dbReference>
<keyword evidence="3" id="KW-1185">Reference proteome</keyword>
<accession>A0A369J2D5</accession>
<name>A0A369J2D5_HYPMA</name>
<proteinExistence type="predicted"/>
<protein>
    <submittedName>
        <fullName evidence="2">Uncharacterized protein</fullName>
    </submittedName>
</protein>
<organism evidence="2 3">
    <name type="scientific">Hypsizygus marmoreus</name>
    <name type="common">White beech mushroom</name>
    <name type="synonym">Agaricus marmoreus</name>
    <dbReference type="NCBI Taxonomy" id="39966"/>
    <lineage>
        <taxon>Eukaryota</taxon>
        <taxon>Fungi</taxon>
        <taxon>Dikarya</taxon>
        <taxon>Basidiomycota</taxon>
        <taxon>Agaricomycotina</taxon>
        <taxon>Agaricomycetes</taxon>
        <taxon>Agaricomycetidae</taxon>
        <taxon>Agaricales</taxon>
        <taxon>Tricholomatineae</taxon>
        <taxon>Lyophyllaceae</taxon>
        <taxon>Hypsizygus</taxon>
    </lineage>
</organism>